<gene>
    <name evidence="1" type="ORF">ZEAMMB73_Zm00001d007106</name>
</gene>
<protein>
    <submittedName>
        <fullName evidence="1">Tubby-like F-box protein 3</fullName>
    </submittedName>
</protein>
<organism evidence="1">
    <name type="scientific">Zea mays</name>
    <name type="common">Maize</name>
    <dbReference type="NCBI Taxonomy" id="4577"/>
    <lineage>
        <taxon>Eukaryota</taxon>
        <taxon>Viridiplantae</taxon>
        <taxon>Streptophyta</taxon>
        <taxon>Embryophyta</taxon>
        <taxon>Tracheophyta</taxon>
        <taxon>Spermatophyta</taxon>
        <taxon>Magnoliopsida</taxon>
        <taxon>Liliopsida</taxon>
        <taxon>Poales</taxon>
        <taxon>Poaceae</taxon>
        <taxon>PACMAD clade</taxon>
        <taxon>Panicoideae</taxon>
        <taxon>Andropogonodae</taxon>
        <taxon>Andropogoneae</taxon>
        <taxon>Tripsacinae</taxon>
        <taxon>Zea</taxon>
    </lineage>
</organism>
<proteinExistence type="predicted"/>
<sequence length="62" mass="6788">MPLSNVSSGGTGLLSRILCALESLMVYSFHPLCMQCLLGKTRRGCDHRRWGAFFSLSLALQG</sequence>
<dbReference type="EMBL" id="CM007648">
    <property type="protein sequence ID" value="ONM26005.1"/>
    <property type="molecule type" value="Genomic_DNA"/>
</dbReference>
<name>A0A1D6F3U3_MAIZE</name>
<evidence type="ECO:0000313" key="1">
    <source>
        <dbReference type="EMBL" id="ONM26005.1"/>
    </source>
</evidence>
<reference evidence="1" key="1">
    <citation type="submission" date="2015-12" db="EMBL/GenBank/DDBJ databases">
        <title>Update maize B73 reference genome by single molecule sequencing technologies.</title>
        <authorList>
            <consortium name="Maize Genome Sequencing Project"/>
            <person name="Ware D."/>
        </authorList>
    </citation>
    <scope>NUCLEOTIDE SEQUENCE [LARGE SCALE GENOMIC DNA]</scope>
    <source>
        <tissue evidence="1">Seedling</tissue>
    </source>
</reference>
<accession>A0A1D6F3U3</accession>
<dbReference type="AlphaFoldDB" id="A0A1D6F3U3"/>